<protein>
    <submittedName>
        <fullName evidence="1">Uncharacterized protein</fullName>
    </submittedName>
</protein>
<gene>
    <name evidence="1" type="ORF">AB205_0089570</name>
</gene>
<reference evidence="2" key="1">
    <citation type="journal article" date="2017" name="Nat. Commun.">
        <title>The North American bullfrog draft genome provides insight into hormonal regulation of long noncoding RNA.</title>
        <authorList>
            <person name="Hammond S.A."/>
            <person name="Warren R.L."/>
            <person name="Vandervalk B.P."/>
            <person name="Kucuk E."/>
            <person name="Khan H."/>
            <person name="Gibb E.A."/>
            <person name="Pandoh P."/>
            <person name="Kirk H."/>
            <person name="Zhao Y."/>
            <person name="Jones M."/>
            <person name="Mungall A.J."/>
            <person name="Coope R."/>
            <person name="Pleasance S."/>
            <person name="Moore R.A."/>
            <person name="Holt R.A."/>
            <person name="Round J.M."/>
            <person name="Ohora S."/>
            <person name="Walle B.V."/>
            <person name="Veldhoen N."/>
            <person name="Helbing C.C."/>
            <person name="Birol I."/>
        </authorList>
    </citation>
    <scope>NUCLEOTIDE SEQUENCE [LARGE SCALE GENOMIC DNA]</scope>
</reference>
<dbReference type="Proteomes" id="UP000228934">
    <property type="component" value="Unassembled WGS sequence"/>
</dbReference>
<name>A0A2G9SDX4_AQUCT</name>
<sequence>MIYKGLSGDRSEKYPYPDCGDPLDVPLLWLLSVPPPQPPSWMHYTTAILISSVWRFISAIRYNIHASAPEEASRVSRNA</sequence>
<evidence type="ECO:0000313" key="1">
    <source>
        <dbReference type="EMBL" id="PIO38356.1"/>
    </source>
</evidence>
<proteinExistence type="predicted"/>
<organism evidence="1 2">
    <name type="scientific">Aquarana catesbeiana</name>
    <name type="common">American bullfrog</name>
    <name type="synonym">Rana catesbeiana</name>
    <dbReference type="NCBI Taxonomy" id="8400"/>
    <lineage>
        <taxon>Eukaryota</taxon>
        <taxon>Metazoa</taxon>
        <taxon>Chordata</taxon>
        <taxon>Craniata</taxon>
        <taxon>Vertebrata</taxon>
        <taxon>Euteleostomi</taxon>
        <taxon>Amphibia</taxon>
        <taxon>Batrachia</taxon>
        <taxon>Anura</taxon>
        <taxon>Neobatrachia</taxon>
        <taxon>Ranoidea</taxon>
        <taxon>Ranidae</taxon>
        <taxon>Aquarana</taxon>
    </lineage>
</organism>
<accession>A0A2G9SDX4</accession>
<keyword evidence="2" id="KW-1185">Reference proteome</keyword>
<evidence type="ECO:0000313" key="2">
    <source>
        <dbReference type="Proteomes" id="UP000228934"/>
    </source>
</evidence>
<dbReference type="EMBL" id="KV925003">
    <property type="protein sequence ID" value="PIO38356.1"/>
    <property type="molecule type" value="Genomic_DNA"/>
</dbReference>
<dbReference type="AlphaFoldDB" id="A0A2G9SDX4"/>